<dbReference type="InterPro" id="IPR003439">
    <property type="entry name" value="ABC_transporter-like_ATP-bd"/>
</dbReference>
<evidence type="ECO:0000256" key="3">
    <source>
        <dbReference type="ARBA" id="ARBA00022840"/>
    </source>
</evidence>
<evidence type="ECO:0000313" key="5">
    <source>
        <dbReference type="EMBL" id="KIP51842.1"/>
    </source>
</evidence>
<dbReference type="SMART" id="SM00382">
    <property type="entry name" value="AAA"/>
    <property type="match status" value="1"/>
</dbReference>
<dbReference type="PROSITE" id="PS00211">
    <property type="entry name" value="ABC_TRANSPORTER_1"/>
    <property type="match status" value="1"/>
</dbReference>
<organism evidence="5 6">
    <name type="scientific">Leucobacter komagatae</name>
    <dbReference type="NCBI Taxonomy" id="55969"/>
    <lineage>
        <taxon>Bacteria</taxon>
        <taxon>Bacillati</taxon>
        <taxon>Actinomycetota</taxon>
        <taxon>Actinomycetes</taxon>
        <taxon>Micrococcales</taxon>
        <taxon>Microbacteriaceae</taxon>
        <taxon>Leucobacter</taxon>
    </lineage>
</organism>
<dbReference type="InterPro" id="IPR018632">
    <property type="entry name" value="AAA-associated_dom_C"/>
</dbReference>
<keyword evidence="3 5" id="KW-0067">ATP-binding</keyword>
<dbReference type="Gene3D" id="3.40.50.300">
    <property type="entry name" value="P-loop containing nucleotide triphosphate hydrolases"/>
    <property type="match status" value="1"/>
</dbReference>
<name>A0A0D0IL50_9MICO</name>
<dbReference type="AlphaFoldDB" id="A0A0D0IL50"/>
<dbReference type="Proteomes" id="UP000032120">
    <property type="component" value="Unassembled WGS sequence"/>
</dbReference>
<dbReference type="CDD" id="cd03293">
    <property type="entry name" value="ABC_NrtD_SsuB_transporters"/>
    <property type="match status" value="1"/>
</dbReference>
<dbReference type="InterPro" id="IPR050166">
    <property type="entry name" value="ABC_transporter_ATP-bind"/>
</dbReference>
<dbReference type="PANTHER" id="PTHR42788">
    <property type="entry name" value="TAURINE IMPORT ATP-BINDING PROTEIN-RELATED"/>
    <property type="match status" value="1"/>
</dbReference>
<dbReference type="OrthoDB" id="8773773at2"/>
<dbReference type="GO" id="GO:0016887">
    <property type="term" value="F:ATP hydrolysis activity"/>
    <property type="evidence" value="ECO:0007669"/>
    <property type="project" value="InterPro"/>
</dbReference>
<dbReference type="InterPro" id="IPR017871">
    <property type="entry name" value="ABC_transporter-like_CS"/>
</dbReference>
<dbReference type="EMBL" id="JXSQ01000021">
    <property type="protein sequence ID" value="KIP51842.1"/>
    <property type="molecule type" value="Genomic_DNA"/>
</dbReference>
<dbReference type="RefSeq" id="WP_042544877.1">
    <property type="nucleotide sequence ID" value="NZ_JXSQ01000021.1"/>
</dbReference>
<evidence type="ECO:0000256" key="2">
    <source>
        <dbReference type="ARBA" id="ARBA00022741"/>
    </source>
</evidence>
<proteinExistence type="predicted"/>
<dbReference type="PROSITE" id="PS50893">
    <property type="entry name" value="ABC_TRANSPORTER_2"/>
    <property type="match status" value="1"/>
</dbReference>
<keyword evidence="6" id="KW-1185">Reference proteome</keyword>
<dbReference type="PANTHER" id="PTHR42788:SF13">
    <property type="entry name" value="ALIPHATIC SULFONATES IMPORT ATP-BINDING PROTEIN SSUB"/>
    <property type="match status" value="1"/>
</dbReference>
<evidence type="ECO:0000259" key="4">
    <source>
        <dbReference type="PROSITE" id="PS50893"/>
    </source>
</evidence>
<dbReference type="InterPro" id="IPR027417">
    <property type="entry name" value="P-loop_NTPase"/>
</dbReference>
<evidence type="ECO:0000256" key="1">
    <source>
        <dbReference type="ARBA" id="ARBA00022448"/>
    </source>
</evidence>
<gene>
    <name evidence="5" type="ORF">SD72_12965</name>
</gene>
<accession>A0A0D0IL50</accession>
<dbReference type="InterPro" id="IPR003593">
    <property type="entry name" value="AAA+_ATPase"/>
</dbReference>
<reference evidence="5 6" key="1">
    <citation type="submission" date="2015-01" db="EMBL/GenBank/DDBJ databases">
        <title>Draft genome sequence of Leucobacter komagatae strain VKM ST2845.</title>
        <authorList>
            <person name="Karlyshev A.V."/>
            <person name="Kudryashova E.B."/>
        </authorList>
    </citation>
    <scope>NUCLEOTIDE SEQUENCE [LARGE SCALE GENOMIC DNA]</scope>
    <source>
        <strain evidence="5 6">VKM ST2845</strain>
    </source>
</reference>
<dbReference type="Pfam" id="PF00005">
    <property type="entry name" value="ABC_tran"/>
    <property type="match status" value="1"/>
</dbReference>
<dbReference type="GO" id="GO:0005524">
    <property type="term" value="F:ATP binding"/>
    <property type="evidence" value="ECO:0007669"/>
    <property type="project" value="UniProtKB-KW"/>
</dbReference>
<keyword evidence="2" id="KW-0547">Nucleotide-binding</keyword>
<dbReference type="Pfam" id="PF09821">
    <property type="entry name" value="AAA_assoc_C"/>
    <property type="match status" value="1"/>
</dbReference>
<feature type="domain" description="ABC transporter" evidence="4">
    <location>
        <begin position="15"/>
        <end position="250"/>
    </location>
</feature>
<dbReference type="SUPFAM" id="SSF52540">
    <property type="entry name" value="P-loop containing nucleoside triphosphate hydrolases"/>
    <property type="match status" value="1"/>
</dbReference>
<evidence type="ECO:0000313" key="6">
    <source>
        <dbReference type="Proteomes" id="UP000032120"/>
    </source>
</evidence>
<protein>
    <submittedName>
        <fullName evidence="5">Nitrate ABC transporter ATP-binding protein</fullName>
    </submittedName>
</protein>
<sequence>MTHVFNTQPPGRVLVSAEGIGKSFPSTDGGGLRVLDGVNLTIREGEVVALLGRSGSGKSTLLRVLAGLIPPSHGDVRYRGVPLAEANPAVAMVFQSFALMPWLTVLENVELGLRASGVARAERTSRALAAIDAIGLDGFEAAYPRELSGGMAQRVGFARAFVQRPDLLLMDEPFSALDVLTGENLRGELMAVWGERELAGQSICIVTHSIEEAVQLADRVLVLGGSPGTIQAEIPIHIPRPRDKRSPTFEAAVDHLYALLTGRPPGSDGVSGQPPGPLTHPLPEATSGGLAGLIEIVVAHGGQTDLPDLADELSFDIDDLLPLVDAARMLGLLSVDGAQSFITDAGYAWHLAGIQESKTSFADLAVTRAPLVRTIVRALENSDTGALRADFFRDLLRRGFAEADAERQLTLAIDWGRYGELFDFDADTDEIVLSEVATGLSALLDPDSEESGS</sequence>
<keyword evidence="1" id="KW-0813">Transport</keyword>
<comment type="caution">
    <text evidence="5">The sequence shown here is derived from an EMBL/GenBank/DDBJ whole genome shotgun (WGS) entry which is preliminary data.</text>
</comment>